<evidence type="ECO:0000313" key="2">
    <source>
        <dbReference type="EMBL" id="CAB0041696.1"/>
    </source>
</evidence>
<dbReference type="Proteomes" id="UP000479190">
    <property type="component" value="Unassembled WGS sequence"/>
</dbReference>
<feature type="domain" description="Reverse transcriptase" evidence="1">
    <location>
        <begin position="22"/>
        <end position="141"/>
    </location>
</feature>
<dbReference type="OrthoDB" id="6772408at2759"/>
<evidence type="ECO:0000259" key="1">
    <source>
        <dbReference type="Pfam" id="PF00078"/>
    </source>
</evidence>
<dbReference type="EMBL" id="CADCXV010001128">
    <property type="protein sequence ID" value="CAB0041696.1"/>
    <property type="molecule type" value="Genomic_DNA"/>
</dbReference>
<gene>
    <name evidence="2" type="ORF">TBRA_LOCUS13355</name>
</gene>
<name>A0A6H5IY43_9HYME</name>
<accession>A0A6H5IY43</accession>
<dbReference type="AlphaFoldDB" id="A0A6H5IY43"/>
<reference evidence="2 3" key="1">
    <citation type="submission" date="2020-02" db="EMBL/GenBank/DDBJ databases">
        <authorList>
            <person name="Ferguson B K."/>
        </authorList>
    </citation>
    <scope>NUCLEOTIDE SEQUENCE [LARGE SCALE GENOMIC DNA]</scope>
</reference>
<protein>
    <recommendedName>
        <fullName evidence="1">Reverse transcriptase domain-containing protein</fullName>
    </recommendedName>
</protein>
<dbReference type="InterPro" id="IPR000477">
    <property type="entry name" value="RT_dom"/>
</dbReference>
<keyword evidence="3" id="KW-1185">Reference proteome</keyword>
<dbReference type="Pfam" id="PF00078">
    <property type="entry name" value="RVT_1"/>
    <property type="match status" value="1"/>
</dbReference>
<organism evidence="2 3">
    <name type="scientific">Trichogramma brassicae</name>
    <dbReference type="NCBI Taxonomy" id="86971"/>
    <lineage>
        <taxon>Eukaryota</taxon>
        <taxon>Metazoa</taxon>
        <taxon>Ecdysozoa</taxon>
        <taxon>Arthropoda</taxon>
        <taxon>Hexapoda</taxon>
        <taxon>Insecta</taxon>
        <taxon>Pterygota</taxon>
        <taxon>Neoptera</taxon>
        <taxon>Endopterygota</taxon>
        <taxon>Hymenoptera</taxon>
        <taxon>Apocrita</taxon>
        <taxon>Proctotrupomorpha</taxon>
        <taxon>Chalcidoidea</taxon>
        <taxon>Trichogrammatidae</taxon>
        <taxon>Trichogramma</taxon>
    </lineage>
</organism>
<evidence type="ECO:0000313" key="3">
    <source>
        <dbReference type="Proteomes" id="UP000479190"/>
    </source>
</evidence>
<sequence length="254" mass="29058">MENGKSRLHSQSRGRVQHVTVKDFRPISLTSFVLKTLEKVVDRYLRDRILQTRPLHPNQHAYRAGYSTESALHAAGIFMDIKGAFNHTPLEACREALDRGIAPPLVDWIDELLRLARSQIKRIIMEWTESKHNEWWSAAKGCRQAKLMLGPEPNSDWLRQAQNRGREYISLLTHIITGHGHLRYHGHKIGLVSDSTCRWCGADEETPLHLLTACDAAAERRRKSFGDALPSLEDIRGTKASRLIGFWREVVRTN</sequence>
<proteinExistence type="predicted"/>